<keyword evidence="4" id="KW-0862">Zinc</keyword>
<feature type="compositionally biased region" description="Basic and acidic residues" evidence="6">
    <location>
        <begin position="157"/>
        <end position="167"/>
    </location>
</feature>
<dbReference type="STRING" id="741276.A0A2S5BGA7"/>
<evidence type="ECO:0000256" key="1">
    <source>
        <dbReference type="ARBA" id="ARBA00004123"/>
    </source>
</evidence>
<evidence type="ECO:0000313" key="8">
    <source>
        <dbReference type="EMBL" id="POY75801.1"/>
    </source>
</evidence>
<comment type="caution">
    <text evidence="8">The sequence shown here is derived from an EMBL/GenBank/DDBJ whole genome shotgun (WGS) entry which is preliminary data.</text>
</comment>
<sequence>MADYWISRDKYFCKYCNIYIADDKPSRLHHETGLRHKGNYERYIRDIYKKGMQQKRDRAEEAKEVARVEAAAAAAMGLPPPESAAPVASSSKPKPAAPPKPADPYANYTTAASLGIRDEAAERAAAEAERRQNEGVIGEWQKVVKPRAPAPPSLDAGGDKGKRRAADELGGFRGEAVLRPGVEANGVKREEGDDAADRKPQVGATDDSEDIKPSQTAARPLGEREDDDDSTLETAKKRGFLSEKSALNDDDDDPLSNLAPIKLKKRRLTVKEQQAEEDKRLAKEREVEEVLRARAARDGQRGAWESVDPMGDEEAEYDPFAGTGAEGGQDKADGAAKEEGDPPVEQAAPAPEEVKPQPTALFKKKKRPGGGGLKAK</sequence>
<dbReference type="GO" id="GO:0071011">
    <property type="term" value="C:precatalytic spliceosome"/>
    <property type="evidence" value="ECO:0007669"/>
    <property type="project" value="TreeGrafter"/>
</dbReference>
<feature type="compositionally biased region" description="Basic and acidic residues" evidence="6">
    <location>
        <begin position="186"/>
        <end position="200"/>
    </location>
</feature>
<keyword evidence="9" id="KW-1185">Reference proteome</keyword>
<dbReference type="SUPFAM" id="SSF57667">
    <property type="entry name" value="beta-beta-alpha zinc fingers"/>
    <property type="match status" value="1"/>
</dbReference>
<dbReference type="GO" id="GO:0000398">
    <property type="term" value="P:mRNA splicing, via spliceosome"/>
    <property type="evidence" value="ECO:0007669"/>
    <property type="project" value="InterPro"/>
</dbReference>
<keyword evidence="3" id="KW-0863">Zinc-finger</keyword>
<feature type="compositionally biased region" description="Basic and acidic residues" evidence="6">
    <location>
        <begin position="269"/>
        <end position="300"/>
    </location>
</feature>
<evidence type="ECO:0000259" key="7">
    <source>
        <dbReference type="PROSITE" id="PS50171"/>
    </source>
</evidence>
<accession>A0A2S5BGA7</accession>
<evidence type="ECO:0000256" key="3">
    <source>
        <dbReference type="ARBA" id="ARBA00022771"/>
    </source>
</evidence>
<proteinExistence type="predicted"/>
<dbReference type="PANTHER" id="PTHR13173">
    <property type="entry name" value="WW DOMAIN BINDING PROTEIN 4"/>
    <property type="match status" value="1"/>
</dbReference>
<evidence type="ECO:0000256" key="2">
    <source>
        <dbReference type="ARBA" id="ARBA00022723"/>
    </source>
</evidence>
<dbReference type="EMBL" id="PJQD01000011">
    <property type="protein sequence ID" value="POY75801.1"/>
    <property type="molecule type" value="Genomic_DNA"/>
</dbReference>
<name>A0A2S5BGA7_9BASI</name>
<dbReference type="Proteomes" id="UP000237144">
    <property type="component" value="Unassembled WGS sequence"/>
</dbReference>
<feature type="compositionally biased region" description="Basic and acidic residues" evidence="6">
    <location>
        <begin position="328"/>
        <end position="340"/>
    </location>
</feature>
<dbReference type="InterPro" id="IPR036236">
    <property type="entry name" value="Znf_C2H2_sf"/>
</dbReference>
<dbReference type="OrthoDB" id="191651at2759"/>
<evidence type="ECO:0000313" key="9">
    <source>
        <dbReference type="Proteomes" id="UP000237144"/>
    </source>
</evidence>
<keyword evidence="2" id="KW-0479">Metal-binding</keyword>
<dbReference type="PROSITE" id="PS50171">
    <property type="entry name" value="ZF_MATRIN"/>
    <property type="match status" value="1"/>
</dbReference>
<feature type="compositionally biased region" description="Basic and acidic residues" evidence="6">
    <location>
        <begin position="122"/>
        <end position="133"/>
    </location>
</feature>
<feature type="region of interest" description="Disordered" evidence="6">
    <location>
        <begin position="122"/>
        <end position="376"/>
    </location>
</feature>
<dbReference type="Gene3D" id="3.30.160.60">
    <property type="entry name" value="Classic Zinc Finger"/>
    <property type="match status" value="1"/>
</dbReference>
<protein>
    <recommendedName>
        <fullName evidence="7">Matrin-type domain-containing protein</fullName>
    </recommendedName>
</protein>
<evidence type="ECO:0000256" key="6">
    <source>
        <dbReference type="SAM" id="MobiDB-lite"/>
    </source>
</evidence>
<keyword evidence="5" id="KW-0539">Nucleus</keyword>
<feature type="region of interest" description="Disordered" evidence="6">
    <location>
        <begin position="76"/>
        <end position="107"/>
    </location>
</feature>
<comment type="subcellular location">
    <subcellularLocation>
        <location evidence="1">Nucleus</location>
    </subcellularLocation>
</comment>
<evidence type="ECO:0000256" key="4">
    <source>
        <dbReference type="ARBA" id="ARBA00022833"/>
    </source>
</evidence>
<dbReference type="GO" id="GO:0008270">
    <property type="term" value="F:zinc ion binding"/>
    <property type="evidence" value="ECO:0007669"/>
    <property type="project" value="UniProtKB-KW"/>
</dbReference>
<feature type="compositionally biased region" description="Low complexity" evidence="6">
    <location>
        <begin position="84"/>
        <end position="94"/>
    </location>
</feature>
<organism evidence="8 9">
    <name type="scientific">Rhodotorula taiwanensis</name>
    <dbReference type="NCBI Taxonomy" id="741276"/>
    <lineage>
        <taxon>Eukaryota</taxon>
        <taxon>Fungi</taxon>
        <taxon>Dikarya</taxon>
        <taxon>Basidiomycota</taxon>
        <taxon>Pucciniomycotina</taxon>
        <taxon>Microbotryomycetes</taxon>
        <taxon>Sporidiobolales</taxon>
        <taxon>Sporidiobolaceae</taxon>
        <taxon>Rhodotorula</taxon>
    </lineage>
</organism>
<dbReference type="SMART" id="SM00451">
    <property type="entry name" value="ZnF_U1"/>
    <property type="match status" value="1"/>
</dbReference>
<dbReference type="AlphaFoldDB" id="A0A2S5BGA7"/>
<dbReference type="Pfam" id="PF06220">
    <property type="entry name" value="zf-U1"/>
    <property type="match status" value="1"/>
</dbReference>
<dbReference type="InterPro" id="IPR003604">
    <property type="entry name" value="Matrin/U1-like-C_Znf_C2H2"/>
</dbReference>
<dbReference type="PANTHER" id="PTHR13173:SF10">
    <property type="entry name" value="WW DOMAIN-BINDING PROTEIN 4"/>
    <property type="match status" value="1"/>
</dbReference>
<feature type="domain" description="Matrin-type" evidence="7">
    <location>
        <begin position="11"/>
        <end position="42"/>
    </location>
</feature>
<evidence type="ECO:0000256" key="5">
    <source>
        <dbReference type="ARBA" id="ARBA00023242"/>
    </source>
</evidence>
<gene>
    <name evidence="8" type="ORF">BMF94_1114</name>
</gene>
<dbReference type="InterPro" id="IPR013085">
    <property type="entry name" value="U1-CZ_Znf_C2H2"/>
</dbReference>
<dbReference type="GO" id="GO:0003723">
    <property type="term" value="F:RNA binding"/>
    <property type="evidence" value="ECO:0007669"/>
    <property type="project" value="TreeGrafter"/>
</dbReference>
<dbReference type="InterPro" id="IPR000690">
    <property type="entry name" value="Matrin/U1-C_Znf_C2H2"/>
</dbReference>
<dbReference type="InterPro" id="IPR040023">
    <property type="entry name" value="WBP4"/>
</dbReference>
<reference evidence="8 9" key="1">
    <citation type="journal article" date="2018" name="Front. Microbiol.">
        <title>Prospects for Fungal Bioremediation of Acidic Radioactive Waste Sites: Characterization and Genome Sequence of Rhodotorula taiwanensis MD1149.</title>
        <authorList>
            <person name="Tkavc R."/>
            <person name="Matrosova V.Y."/>
            <person name="Grichenko O.E."/>
            <person name="Gostincar C."/>
            <person name="Volpe R.P."/>
            <person name="Klimenkova P."/>
            <person name="Gaidamakova E.K."/>
            <person name="Zhou C.E."/>
            <person name="Stewart B.J."/>
            <person name="Lyman M.G."/>
            <person name="Malfatti S.A."/>
            <person name="Rubinfeld B."/>
            <person name="Courtot M."/>
            <person name="Singh J."/>
            <person name="Dalgard C.L."/>
            <person name="Hamilton T."/>
            <person name="Frey K.G."/>
            <person name="Gunde-Cimerman N."/>
            <person name="Dugan L."/>
            <person name="Daly M.J."/>
        </authorList>
    </citation>
    <scope>NUCLEOTIDE SEQUENCE [LARGE SCALE GENOMIC DNA]</scope>
    <source>
        <strain evidence="8 9">MD1149</strain>
    </source>
</reference>